<keyword evidence="4 9" id="KW-0378">Hydrolase</keyword>
<evidence type="ECO:0000256" key="6">
    <source>
        <dbReference type="ARBA" id="ARBA00022997"/>
    </source>
</evidence>
<dbReference type="PANTHER" id="PTHR43126:SF1">
    <property type="entry name" value="D-ALANYL-D-ALANINE DIPEPTIDASE"/>
    <property type="match status" value="1"/>
</dbReference>
<name>A0ABW4KPS2_9BURK</name>
<feature type="binding site" evidence="9">
    <location>
        <position position="246"/>
    </location>
    <ligand>
        <name>Zn(2+)</name>
        <dbReference type="ChEBI" id="CHEBI:29105"/>
        <note>catalytic</note>
    </ligand>
</feature>
<dbReference type="PIRSF" id="PIRSF026671">
    <property type="entry name" value="AA_dipeptidase"/>
    <property type="match status" value="1"/>
</dbReference>
<dbReference type="SUPFAM" id="SSF55166">
    <property type="entry name" value="Hedgehog/DD-peptidase"/>
    <property type="match status" value="1"/>
</dbReference>
<comment type="cofactor">
    <cofactor evidence="9">
        <name>Zn(2+)</name>
        <dbReference type="ChEBI" id="CHEBI:29105"/>
    </cofactor>
    <text evidence="9">Binds 1 zinc ion per subunit.</text>
</comment>
<evidence type="ECO:0000256" key="2">
    <source>
        <dbReference type="ARBA" id="ARBA00022670"/>
    </source>
</evidence>
<comment type="catalytic activity">
    <reaction evidence="1 9 10">
        <text>D-alanyl-D-alanine + H2O = 2 D-alanine</text>
        <dbReference type="Rhea" id="RHEA:20661"/>
        <dbReference type="ChEBI" id="CHEBI:15377"/>
        <dbReference type="ChEBI" id="CHEBI:57416"/>
        <dbReference type="ChEBI" id="CHEBI:57822"/>
        <dbReference type="EC" id="3.4.13.22"/>
    </reaction>
</comment>
<feature type="site" description="Transition state stabilizer" evidence="9">
    <location>
        <position position="120"/>
    </location>
</feature>
<feature type="active site" description="Proton donor/acceptor" evidence="9">
    <location>
        <position position="243"/>
    </location>
</feature>
<evidence type="ECO:0000256" key="8">
    <source>
        <dbReference type="ARBA" id="ARBA00023316"/>
    </source>
</evidence>
<keyword evidence="5 9" id="KW-0862">Zinc</keyword>
<keyword evidence="7 9" id="KW-0482">Metalloprotease</keyword>
<dbReference type="InterPro" id="IPR000755">
    <property type="entry name" value="A_A_dipeptidase"/>
</dbReference>
<proteinExistence type="inferred from homology"/>
<dbReference type="InterPro" id="IPR009045">
    <property type="entry name" value="Zn_M74/Hedgehog-like"/>
</dbReference>
<keyword evidence="12" id="KW-1185">Reference proteome</keyword>
<dbReference type="HAMAP" id="MF_01924">
    <property type="entry name" value="A_A_dipeptidase"/>
    <property type="match status" value="1"/>
</dbReference>
<gene>
    <name evidence="9" type="primary">ddpX</name>
    <name evidence="11" type="ORF">ACFSF0_04570</name>
</gene>
<organism evidence="11 12">
    <name type="scientific">Ottowia flava</name>
    <dbReference type="NCBI Taxonomy" id="2675430"/>
    <lineage>
        <taxon>Bacteria</taxon>
        <taxon>Pseudomonadati</taxon>
        <taxon>Pseudomonadota</taxon>
        <taxon>Betaproteobacteria</taxon>
        <taxon>Burkholderiales</taxon>
        <taxon>Comamonadaceae</taxon>
        <taxon>Ottowia</taxon>
    </lineage>
</organism>
<protein>
    <recommendedName>
        <fullName evidence="9 10">D-alanyl-D-alanine dipeptidase</fullName>
        <shortName evidence="9 10">D-Ala-D-Ala dipeptidase</shortName>
        <ecNumber evidence="9 10">3.4.13.22</ecNumber>
    </recommendedName>
</protein>
<dbReference type="RefSeq" id="WP_255507785.1">
    <property type="nucleotide sequence ID" value="NZ_JBHUEJ010000011.1"/>
</dbReference>
<evidence type="ECO:0000256" key="3">
    <source>
        <dbReference type="ARBA" id="ARBA00022723"/>
    </source>
</evidence>
<dbReference type="PANTHER" id="PTHR43126">
    <property type="entry name" value="D-ALANYL-D-ALANINE DIPEPTIDASE"/>
    <property type="match status" value="1"/>
</dbReference>
<accession>A0ABW4KPS2</accession>
<keyword evidence="6 9" id="KW-0224">Dipeptidase</keyword>
<dbReference type="EMBL" id="JBHUEJ010000011">
    <property type="protein sequence ID" value="MFD1709867.1"/>
    <property type="molecule type" value="Genomic_DNA"/>
</dbReference>
<feature type="binding site" evidence="9">
    <location>
        <position position="165"/>
    </location>
    <ligand>
        <name>Zn(2+)</name>
        <dbReference type="ChEBI" id="CHEBI:29105"/>
        <note>catalytic</note>
    </ligand>
</feature>
<evidence type="ECO:0000256" key="5">
    <source>
        <dbReference type="ARBA" id="ARBA00022833"/>
    </source>
</evidence>
<comment type="caution">
    <text evidence="11">The sequence shown here is derived from an EMBL/GenBank/DDBJ whole genome shotgun (WGS) entry which is preliminary data.</text>
</comment>
<evidence type="ECO:0000313" key="12">
    <source>
        <dbReference type="Proteomes" id="UP001597304"/>
    </source>
</evidence>
<dbReference type="CDD" id="cd14817">
    <property type="entry name" value="D-Ala-D-Ala_dipeptidase_VanX"/>
    <property type="match status" value="1"/>
</dbReference>
<sequence length="264" mass="29457">MRSSERVQAIIGQHGRVRSVCAALMVLTVGLAIGGCAHEVSQGADAAGAEAQTLVALDTLTAAIEQDMRYHGARNFMGQPVTGYLAPRCWLSRPAAAALVNVQRDAAKHGLRVKVFDCYRPQRAVDDFVRWGKDLGDQTTKAEYYPRVPKTELFSRGYIAERSGHSRASTVDMGLVVVNAALAGQVLKGPLVSGREVDMATPFDLFDERSHTETQLVGTAARHNRLWLRTLMERHGWRNLPEEWWHFTLRDEPFPDRYFDLPVQ</sequence>
<dbReference type="Proteomes" id="UP001597304">
    <property type="component" value="Unassembled WGS sequence"/>
</dbReference>
<reference evidence="12" key="1">
    <citation type="journal article" date="2019" name="Int. J. Syst. Evol. Microbiol.">
        <title>The Global Catalogue of Microorganisms (GCM) 10K type strain sequencing project: providing services to taxonomists for standard genome sequencing and annotation.</title>
        <authorList>
            <consortium name="The Broad Institute Genomics Platform"/>
            <consortium name="The Broad Institute Genome Sequencing Center for Infectious Disease"/>
            <person name="Wu L."/>
            <person name="Ma J."/>
        </authorList>
    </citation>
    <scope>NUCLEOTIDE SEQUENCE [LARGE SCALE GENOMIC DNA]</scope>
    <source>
        <strain evidence="12">LMG 29247</strain>
    </source>
</reference>
<evidence type="ECO:0000256" key="4">
    <source>
        <dbReference type="ARBA" id="ARBA00022801"/>
    </source>
</evidence>
<dbReference type="Gene3D" id="3.30.1380.10">
    <property type="match status" value="1"/>
</dbReference>
<keyword evidence="8 10" id="KW-0961">Cell wall biogenesis/degradation</keyword>
<keyword evidence="2 9" id="KW-0645">Protease</keyword>
<evidence type="ECO:0000256" key="10">
    <source>
        <dbReference type="PIRNR" id="PIRNR026671"/>
    </source>
</evidence>
<comment type="similarity">
    <text evidence="9 10">Belongs to the peptidase M15D family.</text>
</comment>
<evidence type="ECO:0000256" key="1">
    <source>
        <dbReference type="ARBA" id="ARBA00001362"/>
    </source>
</evidence>
<dbReference type="EC" id="3.4.13.22" evidence="9 10"/>
<feature type="binding site" evidence="9">
    <location>
        <position position="172"/>
    </location>
    <ligand>
        <name>Zn(2+)</name>
        <dbReference type="ChEBI" id="CHEBI:29105"/>
        <note>catalytic</note>
    </ligand>
</feature>
<evidence type="ECO:0000256" key="7">
    <source>
        <dbReference type="ARBA" id="ARBA00023049"/>
    </source>
</evidence>
<evidence type="ECO:0000256" key="9">
    <source>
        <dbReference type="HAMAP-Rule" id="MF_01924"/>
    </source>
</evidence>
<keyword evidence="3 9" id="KW-0479">Metal-binding</keyword>
<dbReference type="Pfam" id="PF01427">
    <property type="entry name" value="Peptidase_M15"/>
    <property type="match status" value="1"/>
</dbReference>
<evidence type="ECO:0000313" key="11">
    <source>
        <dbReference type="EMBL" id="MFD1709867.1"/>
    </source>
</evidence>
<comment type="function">
    <text evidence="9 10">Catalyzes hydrolysis of the D-alanyl-D-alanine dipeptide.</text>
</comment>